<accession>A0A2A6LNR9</accession>
<evidence type="ECO:0000313" key="2">
    <source>
        <dbReference type="Proteomes" id="UP000220353"/>
    </source>
</evidence>
<reference evidence="1 2" key="1">
    <citation type="submission" date="2017-09" db="EMBL/GenBank/DDBJ databases">
        <title>Comparative genomics of rhizobia isolated from Phaseolus vulgaris in China.</title>
        <authorList>
            <person name="Tong W."/>
        </authorList>
    </citation>
    <scope>NUCLEOTIDE SEQUENCE [LARGE SCALE GENOMIC DNA]</scope>
    <source>
        <strain evidence="1 2">PCH1</strain>
    </source>
</reference>
<dbReference type="AlphaFoldDB" id="A0A2A6LNR9"/>
<gene>
    <name evidence="1" type="ORF">CO661_32195</name>
</gene>
<dbReference type="SUPFAM" id="SSF48452">
    <property type="entry name" value="TPR-like"/>
    <property type="match status" value="1"/>
</dbReference>
<organism evidence="1 2">
    <name type="scientific">Rhizobium fredii</name>
    <name type="common">Sinorhizobium fredii</name>
    <dbReference type="NCBI Taxonomy" id="380"/>
    <lineage>
        <taxon>Bacteria</taxon>
        <taxon>Pseudomonadati</taxon>
        <taxon>Pseudomonadota</taxon>
        <taxon>Alphaproteobacteria</taxon>
        <taxon>Hyphomicrobiales</taxon>
        <taxon>Rhizobiaceae</taxon>
        <taxon>Sinorhizobium/Ensifer group</taxon>
        <taxon>Sinorhizobium</taxon>
    </lineage>
</organism>
<dbReference type="Proteomes" id="UP000220353">
    <property type="component" value="Unassembled WGS sequence"/>
</dbReference>
<name>A0A2A6LNR9_RHIFR</name>
<protein>
    <submittedName>
        <fullName evidence="1">Uncharacterized protein</fullName>
    </submittedName>
</protein>
<proteinExistence type="predicted"/>
<sequence>MVYMGRREDASRWIGKALAIDPDDPIVLYNAVSVSVLLGKHSGAMPFLEQYARVTDRKTAAALLEHDREFESLKHLPRFRALI</sequence>
<dbReference type="InterPro" id="IPR011990">
    <property type="entry name" value="TPR-like_helical_dom_sf"/>
</dbReference>
<dbReference type="EMBL" id="NWTC01000050">
    <property type="protein sequence ID" value="PDT43947.1"/>
    <property type="molecule type" value="Genomic_DNA"/>
</dbReference>
<comment type="caution">
    <text evidence="1">The sequence shown here is derived from an EMBL/GenBank/DDBJ whole genome shotgun (WGS) entry which is preliminary data.</text>
</comment>
<evidence type="ECO:0000313" key="1">
    <source>
        <dbReference type="EMBL" id="PDT43947.1"/>
    </source>
</evidence>
<dbReference type="Gene3D" id="1.25.40.10">
    <property type="entry name" value="Tetratricopeptide repeat domain"/>
    <property type="match status" value="1"/>
</dbReference>